<proteinExistence type="predicted"/>
<comment type="caution">
    <text evidence="1">The sequence shown here is derived from an EMBL/GenBank/DDBJ whole genome shotgun (WGS) entry which is preliminary data.</text>
</comment>
<dbReference type="OrthoDB" id="6919720at2"/>
<evidence type="ECO:0000313" key="1">
    <source>
        <dbReference type="EMBL" id="EWC39559.1"/>
    </source>
</evidence>
<dbReference type="AlphaFoldDB" id="A0A061JMZ2"/>
<dbReference type="RefSeq" id="WP_003297526.1">
    <property type="nucleotide sequence ID" value="NZ_KK020676.1"/>
</dbReference>
<dbReference type="HOGENOM" id="CLU_184967_0_0_6"/>
<accession>A0A061JMZ2</accession>
<evidence type="ECO:0000313" key="2">
    <source>
        <dbReference type="Proteomes" id="UP000026923"/>
    </source>
</evidence>
<gene>
    <name evidence="1" type="ORF">B597_019405</name>
</gene>
<name>A0A061JMZ2_STUST</name>
<dbReference type="Proteomes" id="UP000026923">
    <property type="component" value="Unassembled WGS sequence"/>
</dbReference>
<sequence length="73" mass="8609">MKQQPPWIHRAGDGRGVRKVFLDGEEIKMAVFADQKRGIVDRYRQPLKIHSRDERLITERLHGRVEVVWQTSS</sequence>
<reference evidence="1 2" key="1">
    <citation type="journal article" date="2013" name="Genome Announc.">
        <title>Draft Genome of the Nitrogen-Fixing Bacterium Pseudomonas stutzeri Strain KOS6 Isolated from Industrial Hydrocarbon Sludge.</title>
        <authorList>
            <person name="Grigoryeva T.V."/>
            <person name="Laikov A.V."/>
            <person name="Naumova R.P."/>
            <person name="Manolov A.I."/>
            <person name="Larin A.K."/>
            <person name="Karpova I.Y."/>
            <person name="Semashko T.A."/>
            <person name="Alexeev D.G."/>
            <person name="Kostryukova E.S."/>
            <person name="Muller R."/>
            <person name="Govorun V.M."/>
        </authorList>
    </citation>
    <scope>NUCLEOTIDE SEQUENCE [LARGE SCALE GENOMIC DNA]</scope>
    <source>
        <strain evidence="1 2">KOS6</strain>
    </source>
</reference>
<organism evidence="1 2">
    <name type="scientific">Stutzerimonas stutzeri KOS6</name>
    <dbReference type="NCBI Taxonomy" id="1218352"/>
    <lineage>
        <taxon>Bacteria</taxon>
        <taxon>Pseudomonadati</taxon>
        <taxon>Pseudomonadota</taxon>
        <taxon>Gammaproteobacteria</taxon>
        <taxon>Pseudomonadales</taxon>
        <taxon>Pseudomonadaceae</taxon>
        <taxon>Stutzerimonas</taxon>
    </lineage>
</organism>
<protein>
    <submittedName>
        <fullName evidence="1">Uncharacterized protein</fullName>
    </submittedName>
</protein>
<dbReference type="EMBL" id="AMCZ02000035">
    <property type="protein sequence ID" value="EWC39559.1"/>
    <property type="molecule type" value="Genomic_DNA"/>
</dbReference>